<keyword evidence="2" id="KW-0472">Membrane</keyword>
<accession>A0A8T1U5Q7</accession>
<dbReference type="CDD" id="cd16015">
    <property type="entry name" value="LTA_synthase"/>
    <property type="match status" value="2"/>
</dbReference>
<name>A0A8T1U5Q7_9STRA</name>
<feature type="transmembrane region" description="Helical" evidence="2">
    <location>
        <begin position="755"/>
        <end position="774"/>
    </location>
</feature>
<evidence type="ECO:0000256" key="2">
    <source>
        <dbReference type="SAM" id="Phobius"/>
    </source>
</evidence>
<evidence type="ECO:0000259" key="3">
    <source>
        <dbReference type="Pfam" id="PF00884"/>
    </source>
</evidence>
<dbReference type="EMBL" id="JAENGZ010000708">
    <property type="protein sequence ID" value="KAG6954963.1"/>
    <property type="molecule type" value="Genomic_DNA"/>
</dbReference>
<dbReference type="Pfam" id="PF00884">
    <property type="entry name" value="Sulfatase"/>
    <property type="match status" value="2"/>
</dbReference>
<reference evidence="4" key="1">
    <citation type="submission" date="2021-01" db="EMBL/GenBank/DDBJ databases">
        <title>Phytophthora aleatoria, a newly-described species from Pinus radiata is distinct from Phytophthora cactorum isolates based on comparative genomics.</title>
        <authorList>
            <person name="Mcdougal R."/>
            <person name="Panda P."/>
            <person name="Williams N."/>
            <person name="Studholme D.J."/>
        </authorList>
    </citation>
    <scope>NUCLEOTIDE SEQUENCE</scope>
    <source>
        <strain evidence="4">NZFS 3830</strain>
    </source>
</reference>
<feature type="domain" description="Sulfatase N-terminal" evidence="3">
    <location>
        <begin position="197"/>
        <end position="475"/>
    </location>
</feature>
<evidence type="ECO:0000313" key="5">
    <source>
        <dbReference type="Proteomes" id="UP000688947"/>
    </source>
</evidence>
<dbReference type="PANTHER" id="PTHR43751">
    <property type="entry name" value="SULFATASE"/>
    <property type="match status" value="1"/>
</dbReference>
<evidence type="ECO:0000313" key="4">
    <source>
        <dbReference type="EMBL" id="KAG6954963.1"/>
    </source>
</evidence>
<comment type="caution">
    <text evidence="4">The sequence shown here is derived from an EMBL/GenBank/DDBJ whole genome shotgun (WGS) entry which is preliminary data.</text>
</comment>
<gene>
    <name evidence="4" type="ORF">JG687_00011477</name>
</gene>
<proteinExistence type="predicted"/>
<protein>
    <recommendedName>
        <fullName evidence="3">Sulfatase N-terminal domain-containing protein</fullName>
    </recommendedName>
</protein>
<organism evidence="4 5">
    <name type="scientific">Phytophthora cactorum</name>
    <dbReference type="NCBI Taxonomy" id="29920"/>
    <lineage>
        <taxon>Eukaryota</taxon>
        <taxon>Sar</taxon>
        <taxon>Stramenopiles</taxon>
        <taxon>Oomycota</taxon>
        <taxon>Peronosporomycetes</taxon>
        <taxon>Peronosporales</taxon>
        <taxon>Peronosporaceae</taxon>
        <taxon>Phytophthora</taxon>
    </lineage>
</organism>
<feature type="transmembrane region" description="Helical" evidence="2">
    <location>
        <begin position="932"/>
        <end position="958"/>
    </location>
</feature>
<evidence type="ECO:0000256" key="1">
    <source>
        <dbReference type="SAM" id="MobiDB-lite"/>
    </source>
</evidence>
<keyword evidence="2" id="KW-1133">Transmembrane helix</keyword>
<dbReference type="InterPro" id="IPR052701">
    <property type="entry name" value="GAG_Ulvan_Degrading_Sulfatases"/>
</dbReference>
<feature type="transmembrane region" description="Helical" evidence="2">
    <location>
        <begin position="697"/>
        <end position="725"/>
    </location>
</feature>
<feature type="transmembrane region" description="Helical" evidence="2">
    <location>
        <begin position="660"/>
        <end position="685"/>
    </location>
</feature>
<feature type="domain" description="Sulfatase N-terminal" evidence="3">
    <location>
        <begin position="1034"/>
        <end position="1312"/>
    </location>
</feature>
<dbReference type="VEuPathDB" id="FungiDB:PC110_g17720"/>
<sequence>MRFTFDIVVMAINERDNASSFEVSSSEITDVTLNAISLVLSATFFARLRAKNRYCTLNSTTDSTTDKHQDPSPAEDSELDPTHVLSSRSTPRKVKNDGEDAVVLEATESSEMETLKTSDSDDNDSLESQNSSYEESHRQYFKRSVPHERNTTINAKAFIDSTTEKYTLFGHDTLYRLTTGFQGDLAFDVNVSDQDPPNVLVIVIESFRYHDSHYLVGDKDPSNLFKGSNITVTPTFDKWAKRCIGLRNYWSSWRTSRSVESLMFGQLPYDSVTKSGMTGGQRDTKLSGLPQLFQAKGYETFFTTGCLTDYDNWDAFLPAHGFDTVWSRNEMKKLAESDLGIKHSDWDGPEHRALNWGVHDDLSFQLLGDLMVNKTKAQKSRMATGEAKKPLFLNHYTISSHVDYKQRPKWYANADKPDFSALYEGQKYANNIKNYLEMRYFTDMEFGKFMDRMAEAGILNDTIVVISGDHGQGPEFGNDVPEDRNVSATRVTGAIVAEGRLGDAVGMVMDDATEQYDMLNTLADITGVPEGGFEQDGVSMSVVRGHLRLRYDKLTGSMLLHNADTDHDMQNDLLPALTAEERSEWISWRDAGRRINGYYTKRWEDNITVKVTMARDTLPTAVPSDVTVDSRAKNEVVSKVSQWERLRALLQTIVERDYPWLGWAFVYTFTLFFLFVYRCVGLGALISMYASAEDGTLAVVLGALALGFLEDFVCVTYFACLLWLFDKFKPVVAKRFTHHKGVAIRIAGKVTTFSVSWLLFVAVTIPVVVDVLIVRLRDMRFTFDIIVMAIQEKDNASSFEVSTGEITDACVNATVLVLAATCFAFVRTRASWADLASTKHQLSSHETKVQDPSPVTEDAKLGRVQELSTLQKTEKGDDKETKASRYVTVDIDASEVETTSPADDDNDTSQCLPVEKADPKRVDKRQYLQQSLIALVGLVLIPMLVIALSCACSPLVAYSALNTTLNEMLGHAFQPDVDGGSSAIDEKDLPWVETYIHHATENHELFGNDTLYRRTTGFQGDLAFDVKVNKKNPPNVLLLVIESFRFHDSHYLVGDEDPSNLFKGSDMTITPNFDKWAKRGIALRNYWSSWRTSRSVESLLFAQLPYDHVTKSGMTGGQHETNLSGLPQLFTAKGYETFFTTGCRTNYDSWDSFLPAHGFDTVWSRNEMMKLAQSDLGIKPGDWNGPEHRGLNWGVHDDLSFQLLGDLFVNKTKAQAERVANGKPKKPLFLTHYTISSHVNYKQRPKWYDEAKKPDFSALYEGQKYADNIKNYLEIRYFTDMEFGKFMDRMAATGILNDTIVVISGDHGQGPEFGNDVPEDRDVSATRVAGAIVAEGRLGDAVGMVMDDATEQYDMLNTLADITGVPEGGFEQDGVGRSLKRKIKFGKRVVYSNNPTRKMSVVRGHERLRYDKVTDSMLLHNPDTDHDMKNDLLPTLTEEKRADWISWRDAGRRINSYYTKRWEGKCLLAAEC</sequence>
<feature type="region of interest" description="Disordered" evidence="1">
    <location>
        <begin position="58"/>
        <end position="141"/>
    </location>
</feature>
<dbReference type="PANTHER" id="PTHR43751:SF3">
    <property type="entry name" value="SULFATASE N-TERMINAL DOMAIN-CONTAINING PROTEIN"/>
    <property type="match status" value="1"/>
</dbReference>
<dbReference type="Proteomes" id="UP000688947">
    <property type="component" value="Unassembled WGS sequence"/>
</dbReference>
<dbReference type="VEuPathDB" id="FungiDB:PC110_g17718"/>
<keyword evidence="2" id="KW-0812">Transmembrane</keyword>
<dbReference type="OrthoDB" id="103349at2759"/>
<dbReference type="InterPro" id="IPR000917">
    <property type="entry name" value="Sulfatase_N"/>
</dbReference>
<feature type="region of interest" description="Disordered" evidence="1">
    <location>
        <begin position="894"/>
        <end position="916"/>
    </location>
</feature>